<keyword evidence="2" id="KW-1185">Reference proteome</keyword>
<dbReference type="RefSeq" id="WP_169071579.1">
    <property type="nucleotide sequence ID" value="NZ_JAZKUC010000001.1"/>
</dbReference>
<gene>
    <name evidence="1" type="ORF">E4Q08_19365</name>
</gene>
<evidence type="ECO:0000313" key="2">
    <source>
        <dbReference type="Proteomes" id="UP000886469"/>
    </source>
</evidence>
<proteinExistence type="predicted"/>
<reference evidence="1" key="1">
    <citation type="submission" date="2019-03" db="EMBL/GenBank/DDBJ databases">
        <title>Metabolic reconstructions from genomes of highly enriched 'Candidatus Accumulibacter' and 'Candidatus Competibacter' bioreactor populations.</title>
        <authorList>
            <person name="Annavajhala M.K."/>
            <person name="Welles L."/>
            <person name="Abbas B."/>
            <person name="Sorokin D."/>
            <person name="Park H."/>
            <person name="Van Loosdrecht M."/>
            <person name="Chandran K."/>
        </authorList>
    </citation>
    <scope>NUCLEOTIDE SEQUENCE</scope>
    <source>
        <strain evidence="1">SBR_L</strain>
    </source>
</reference>
<sequence>MFAEVKTDEIYAKQEAAVQRSLAMMKAGRIMEVLHERKFDLVEAFPTNFYSDGIRGLELSLRMRQIVAIKRWRGNQNYSLSDVICSSFNI</sequence>
<comment type="caution">
    <text evidence="1">The sequence shown here is derived from an EMBL/GenBank/DDBJ whole genome shotgun (WGS) entry which is preliminary data.</text>
</comment>
<accession>A0ABX1TFK6</accession>
<dbReference type="EMBL" id="SPMX01000069">
    <property type="protein sequence ID" value="NMQ07241.1"/>
    <property type="molecule type" value="Genomic_DNA"/>
</dbReference>
<name>A0ABX1TFK6_9PROT</name>
<dbReference type="Proteomes" id="UP000886469">
    <property type="component" value="Unassembled WGS sequence"/>
</dbReference>
<evidence type="ECO:0000313" key="1">
    <source>
        <dbReference type="EMBL" id="NMQ07241.1"/>
    </source>
</evidence>
<protein>
    <submittedName>
        <fullName evidence="1">Uncharacterized protein</fullName>
    </submittedName>
</protein>
<organism evidence="1 2">
    <name type="scientific">Candidatus Accumulibacter contiguus</name>
    <dbReference type="NCBI Taxonomy" id="2954381"/>
    <lineage>
        <taxon>Bacteria</taxon>
        <taxon>Pseudomonadati</taxon>
        <taxon>Pseudomonadota</taxon>
        <taxon>Betaproteobacteria</taxon>
        <taxon>Candidatus Accumulibacter</taxon>
    </lineage>
</organism>